<evidence type="ECO:0000256" key="8">
    <source>
        <dbReference type="RuleBase" id="RU004020"/>
    </source>
</evidence>
<proteinExistence type="inferred from homology"/>
<evidence type="ECO:0000256" key="7">
    <source>
        <dbReference type="ARBA" id="ARBA00023242"/>
    </source>
</evidence>
<keyword evidence="7" id="KW-0539">Nucleus</keyword>
<evidence type="ECO:0000256" key="2">
    <source>
        <dbReference type="ARBA" id="ARBA00006403"/>
    </source>
</evidence>
<dbReference type="PANTHER" id="PTHR10015:SF453">
    <property type="entry name" value="HEAT SHOCK FACTOR 2, GENE 2"/>
    <property type="match status" value="1"/>
</dbReference>
<evidence type="ECO:0000256" key="9">
    <source>
        <dbReference type="SAM" id="Coils"/>
    </source>
</evidence>
<dbReference type="PROSITE" id="PS00434">
    <property type="entry name" value="HSF_DOMAIN"/>
    <property type="match status" value="1"/>
</dbReference>
<feature type="compositionally biased region" description="Acidic residues" evidence="10">
    <location>
        <begin position="343"/>
        <end position="353"/>
    </location>
</feature>
<comment type="similarity">
    <text evidence="2 8">Belongs to the HSF family.</text>
</comment>
<keyword evidence="6" id="KW-0804">Transcription</keyword>
<dbReference type="Proteomes" id="UP000694892">
    <property type="component" value="Chromosome 5L"/>
</dbReference>
<dbReference type="GO" id="GO:0003700">
    <property type="term" value="F:DNA-binding transcription factor activity"/>
    <property type="evidence" value="ECO:0007669"/>
    <property type="project" value="InterPro"/>
</dbReference>
<comment type="subcellular location">
    <subcellularLocation>
        <location evidence="1">Nucleus</location>
    </subcellularLocation>
</comment>
<keyword evidence="4" id="KW-0346">Stress response</keyword>
<protein>
    <recommendedName>
        <fullName evidence="11">HSF-type DNA-binding domain-containing protein</fullName>
    </recommendedName>
</protein>
<dbReference type="GO" id="GO:0005634">
    <property type="term" value="C:nucleus"/>
    <property type="evidence" value="ECO:0007669"/>
    <property type="project" value="UniProtKB-SubCell"/>
</dbReference>
<evidence type="ECO:0000259" key="11">
    <source>
        <dbReference type="PROSITE" id="PS00434"/>
    </source>
</evidence>
<evidence type="ECO:0000313" key="13">
    <source>
        <dbReference type="Proteomes" id="UP000694892"/>
    </source>
</evidence>
<feature type="region of interest" description="Disordered" evidence="10">
    <location>
        <begin position="281"/>
        <end position="316"/>
    </location>
</feature>
<dbReference type="AlphaFoldDB" id="A0A974CXE3"/>
<dbReference type="OMA" id="PSHEPLM"/>
<organism evidence="12 13">
    <name type="scientific">Xenopus laevis</name>
    <name type="common">African clawed frog</name>
    <dbReference type="NCBI Taxonomy" id="8355"/>
    <lineage>
        <taxon>Eukaryota</taxon>
        <taxon>Metazoa</taxon>
        <taxon>Chordata</taxon>
        <taxon>Craniata</taxon>
        <taxon>Vertebrata</taxon>
        <taxon>Euteleostomi</taxon>
        <taxon>Amphibia</taxon>
        <taxon>Batrachia</taxon>
        <taxon>Anura</taxon>
        <taxon>Pipoidea</taxon>
        <taxon>Pipidae</taxon>
        <taxon>Xenopodinae</taxon>
        <taxon>Xenopus</taxon>
        <taxon>Xenopus</taxon>
    </lineage>
</organism>
<evidence type="ECO:0000313" key="12">
    <source>
        <dbReference type="EMBL" id="OCT80216.1"/>
    </source>
</evidence>
<dbReference type="InterPro" id="IPR000232">
    <property type="entry name" value="HSF_DNA-bd"/>
</dbReference>
<keyword evidence="3" id="KW-0805">Transcription regulation</keyword>
<feature type="region of interest" description="Disordered" evidence="10">
    <location>
        <begin position="329"/>
        <end position="363"/>
    </location>
</feature>
<dbReference type="SUPFAM" id="SSF46785">
    <property type="entry name" value="Winged helix' DNA-binding domain"/>
    <property type="match status" value="1"/>
</dbReference>
<dbReference type="FunFam" id="1.10.10.10:FF:000027">
    <property type="entry name" value="Heat shock transcription factor 1"/>
    <property type="match status" value="1"/>
</dbReference>
<dbReference type="Gene3D" id="1.10.10.10">
    <property type="entry name" value="Winged helix-like DNA-binding domain superfamily/Winged helix DNA-binding domain"/>
    <property type="match status" value="1"/>
</dbReference>
<dbReference type="GO" id="GO:0043565">
    <property type="term" value="F:sequence-specific DNA binding"/>
    <property type="evidence" value="ECO:0007669"/>
    <property type="project" value="InterPro"/>
</dbReference>
<gene>
    <name evidence="12" type="ORF">XELAEV_18027026mg</name>
</gene>
<evidence type="ECO:0000256" key="3">
    <source>
        <dbReference type="ARBA" id="ARBA00023015"/>
    </source>
</evidence>
<dbReference type="InterPro" id="IPR036390">
    <property type="entry name" value="WH_DNA-bd_sf"/>
</dbReference>
<evidence type="ECO:0000256" key="4">
    <source>
        <dbReference type="ARBA" id="ARBA00023016"/>
    </source>
</evidence>
<dbReference type="EMBL" id="CM004474">
    <property type="protein sequence ID" value="OCT80216.1"/>
    <property type="molecule type" value="Genomic_DNA"/>
</dbReference>
<dbReference type="PANTHER" id="PTHR10015">
    <property type="entry name" value="HEAT SHOCK TRANSCRIPTION FACTOR"/>
    <property type="match status" value="1"/>
</dbReference>
<dbReference type="InterPro" id="IPR036388">
    <property type="entry name" value="WH-like_DNA-bd_sf"/>
</dbReference>
<keyword evidence="9" id="KW-0175">Coiled coil</keyword>
<name>A0A974CXE3_XENLA</name>
<accession>A0A974CXE3</accession>
<dbReference type="Pfam" id="PF00447">
    <property type="entry name" value="HSF_DNA-bind"/>
    <property type="match status" value="1"/>
</dbReference>
<evidence type="ECO:0000256" key="10">
    <source>
        <dbReference type="SAM" id="MobiDB-lite"/>
    </source>
</evidence>
<evidence type="ECO:0000256" key="5">
    <source>
        <dbReference type="ARBA" id="ARBA00023125"/>
    </source>
</evidence>
<feature type="coiled-coil region" evidence="9">
    <location>
        <begin position="194"/>
        <end position="228"/>
    </location>
</feature>
<evidence type="ECO:0000256" key="1">
    <source>
        <dbReference type="ARBA" id="ARBA00004123"/>
    </source>
</evidence>
<sequence length="529" mass="60157">MSSKGSGDRGRAICVCVWFSVSVYHVNGLRQQAASPGHQLRTIYWNTSRMRPSSSVPKFLTKIWSLVEDPINTDYITWSQTNLCSGAERQPKDGNSFIVVDEESFAKDILPKHFKHSNMASFVRQLNWYGFHKVVNEEPGVVKQEKYCSGRYQHAFFKQGHEDLLSKIKRKVPVPRIEEGKNVPDDNHKILAFLHQLQGRQDVIESTVESLKRENKSLWKEVLELRQKQFPNPSDYETVAPSQSYDRMPSHEPLMIDNTGNYNQLSVPKSPQNTEQVFENTPTWSVNGDVTRGTKRTYSMREEPLESSAEESSSQLMSVTIPEMYESYQAADSDHKPDTSSSESEEIANEDTAPELSPVLPGRIKTFHKNKKTKRIQRRNRDCDEYGAVYSYGCSGSEDAEETKPTFADSGYSKKCHKSCKASFIKINDGLRRMHEENTMLTKRMINYENQSVQKLSEISTVLSTLANFIMNSGNAQKSIPPVSLTADMSETQYVSRGSQCHRSGMWSATADNTRAKKQLHPKIEDTDM</sequence>
<keyword evidence="5" id="KW-0238">DNA-binding</keyword>
<feature type="domain" description="HSF-type DNA-binding" evidence="11">
    <location>
        <begin position="110"/>
        <end position="134"/>
    </location>
</feature>
<evidence type="ECO:0000256" key="6">
    <source>
        <dbReference type="ARBA" id="ARBA00023163"/>
    </source>
</evidence>
<reference evidence="13" key="1">
    <citation type="journal article" date="2016" name="Nature">
        <title>Genome evolution in the allotetraploid frog Xenopus laevis.</title>
        <authorList>
            <person name="Session A.M."/>
            <person name="Uno Y."/>
            <person name="Kwon T."/>
            <person name="Chapman J.A."/>
            <person name="Toyoda A."/>
            <person name="Takahashi S."/>
            <person name="Fukui A."/>
            <person name="Hikosaka A."/>
            <person name="Suzuki A."/>
            <person name="Kondo M."/>
            <person name="van Heeringen S.J."/>
            <person name="Quigley I."/>
            <person name="Heinz S."/>
            <person name="Ogino H."/>
            <person name="Ochi H."/>
            <person name="Hellsten U."/>
            <person name="Lyons J.B."/>
            <person name="Simakov O."/>
            <person name="Putnam N."/>
            <person name="Stites J."/>
            <person name="Kuroki Y."/>
            <person name="Tanaka T."/>
            <person name="Michiue T."/>
            <person name="Watanabe M."/>
            <person name="Bogdanovic O."/>
            <person name="Lister R."/>
            <person name="Georgiou G."/>
            <person name="Paranjpe S.S."/>
            <person name="van Kruijsbergen I."/>
            <person name="Shu S."/>
            <person name="Carlson J."/>
            <person name="Kinoshita T."/>
            <person name="Ohta Y."/>
            <person name="Mawaribuchi S."/>
            <person name="Jenkins J."/>
            <person name="Grimwood J."/>
            <person name="Schmutz J."/>
            <person name="Mitros T."/>
            <person name="Mozaffari S.V."/>
            <person name="Suzuki Y."/>
            <person name="Haramoto Y."/>
            <person name="Yamamoto T.S."/>
            <person name="Takagi C."/>
            <person name="Heald R."/>
            <person name="Miller K."/>
            <person name="Haudenschild C."/>
            <person name="Kitzman J."/>
            <person name="Nakayama T."/>
            <person name="Izutsu Y."/>
            <person name="Robert J."/>
            <person name="Fortriede J."/>
            <person name="Burns K."/>
            <person name="Lotay V."/>
            <person name="Karimi K."/>
            <person name="Yasuoka Y."/>
            <person name="Dichmann D.S."/>
            <person name="Flajnik M.F."/>
            <person name="Houston D.W."/>
            <person name="Shendure J."/>
            <person name="DuPasquier L."/>
            <person name="Vize P.D."/>
            <person name="Zorn A.M."/>
            <person name="Ito M."/>
            <person name="Marcotte E.M."/>
            <person name="Wallingford J.B."/>
            <person name="Ito Y."/>
            <person name="Asashima M."/>
            <person name="Ueno N."/>
            <person name="Matsuda Y."/>
            <person name="Veenstra G.J."/>
            <person name="Fujiyama A."/>
            <person name="Harland R.M."/>
            <person name="Taira M."/>
            <person name="Rokhsar D.S."/>
        </authorList>
    </citation>
    <scope>NUCLEOTIDE SEQUENCE [LARGE SCALE GENOMIC DNA]</scope>
    <source>
        <strain evidence="13">J</strain>
    </source>
</reference>
<dbReference type="SMART" id="SM00415">
    <property type="entry name" value="HSF"/>
    <property type="match status" value="1"/>
</dbReference>